<proteinExistence type="predicted"/>
<dbReference type="OrthoDB" id="5507706at2"/>
<dbReference type="InterPro" id="IPR029024">
    <property type="entry name" value="TerB-like"/>
</dbReference>
<accession>A0A2Z4FKE7</accession>
<dbReference type="Pfam" id="PF05099">
    <property type="entry name" value="TerB"/>
    <property type="match status" value="1"/>
</dbReference>
<keyword evidence="2" id="KW-1185">Reference proteome</keyword>
<dbReference type="KEGG" id="bsed:DN745_08860"/>
<dbReference type="Proteomes" id="UP000249799">
    <property type="component" value="Chromosome"/>
</dbReference>
<evidence type="ECO:0000313" key="2">
    <source>
        <dbReference type="Proteomes" id="UP000249799"/>
    </source>
</evidence>
<organism evidence="1 2">
    <name type="scientific">Bradymonas sediminis</name>
    <dbReference type="NCBI Taxonomy" id="1548548"/>
    <lineage>
        <taxon>Bacteria</taxon>
        <taxon>Deltaproteobacteria</taxon>
        <taxon>Bradymonadales</taxon>
        <taxon>Bradymonadaceae</taxon>
        <taxon>Bradymonas</taxon>
    </lineage>
</organism>
<dbReference type="RefSeq" id="WP_111334062.1">
    <property type="nucleotide sequence ID" value="NZ_CP030032.1"/>
</dbReference>
<dbReference type="CDD" id="cd07177">
    <property type="entry name" value="terB_like"/>
    <property type="match status" value="1"/>
</dbReference>
<dbReference type="SUPFAM" id="SSF158682">
    <property type="entry name" value="TerB-like"/>
    <property type="match status" value="1"/>
</dbReference>
<dbReference type="EMBL" id="CP030032">
    <property type="protein sequence ID" value="AWV89441.1"/>
    <property type="molecule type" value="Genomic_DNA"/>
</dbReference>
<gene>
    <name evidence="1" type="ORF">DN745_08860</name>
</gene>
<evidence type="ECO:0000313" key="1">
    <source>
        <dbReference type="EMBL" id="AWV89441.1"/>
    </source>
</evidence>
<sequence>MSSGMITALRNLFSNRSFSKISDTQELALVDTLALAMSADHDVSAVEREELTSLLRVLDWNQSTALKSYVEESLDKSRRYLAEPGGVLKYCMDISARLEEDWLREEAYYYAGRISTSDNRVDTNEHEFLQALVQALALDNDAQARIADQLLRETSF</sequence>
<dbReference type="InterPro" id="IPR007791">
    <property type="entry name" value="DjlA_N"/>
</dbReference>
<protein>
    <submittedName>
        <fullName evidence="1">Uncharacterized protein</fullName>
    </submittedName>
</protein>
<dbReference type="Gene3D" id="1.10.3680.10">
    <property type="entry name" value="TerB-like"/>
    <property type="match status" value="1"/>
</dbReference>
<name>A0A2Z4FKE7_9DELT</name>
<reference evidence="1 2" key="1">
    <citation type="submission" date="2018-06" db="EMBL/GenBank/DDBJ databases">
        <title>Lujinxingia sediminis gen. nov. sp. nov., a new facultative anaerobic member of the class Deltaproteobacteria, and proposal of Lujinxingaceae fam. nov.</title>
        <authorList>
            <person name="Guo L.-Y."/>
            <person name="Li C.-M."/>
            <person name="Wang S."/>
            <person name="Du Z.-J."/>
        </authorList>
    </citation>
    <scope>NUCLEOTIDE SEQUENCE [LARGE SCALE GENOMIC DNA]</scope>
    <source>
        <strain evidence="1 2">FA350</strain>
    </source>
</reference>
<dbReference type="AlphaFoldDB" id="A0A2Z4FKE7"/>